<keyword evidence="11" id="KW-0902">Two-component regulatory system</keyword>
<comment type="catalytic activity">
    <reaction evidence="1">
        <text>ATP + protein L-histidine = ADP + protein N-phospho-L-histidine.</text>
        <dbReference type="EC" id="2.7.13.3"/>
    </reaction>
</comment>
<evidence type="ECO:0000256" key="3">
    <source>
        <dbReference type="ARBA" id="ARBA00004496"/>
    </source>
</evidence>
<keyword evidence="7" id="KW-0963">Cytoplasm</keyword>
<dbReference type="Gene3D" id="1.20.5.1930">
    <property type="match status" value="1"/>
</dbReference>
<gene>
    <name evidence="17" type="ORF">B0I08_108162</name>
</gene>
<evidence type="ECO:0000256" key="14">
    <source>
        <dbReference type="ARBA" id="ARBA00030800"/>
    </source>
</evidence>
<name>A0A2T0VA56_9MICO</name>
<dbReference type="Pfam" id="PF02518">
    <property type="entry name" value="HATPase_c"/>
    <property type="match status" value="1"/>
</dbReference>
<keyword evidence="12" id="KW-0411">Iron-sulfur</keyword>
<keyword evidence="6" id="KW-0004">4Fe-4S</keyword>
<evidence type="ECO:0000256" key="7">
    <source>
        <dbReference type="ARBA" id="ARBA00022490"/>
    </source>
</evidence>
<dbReference type="Pfam" id="PF07730">
    <property type="entry name" value="HisKA_3"/>
    <property type="match status" value="1"/>
</dbReference>
<evidence type="ECO:0000256" key="9">
    <source>
        <dbReference type="ARBA" id="ARBA00022777"/>
    </source>
</evidence>
<keyword evidence="9 17" id="KW-0418">Kinase</keyword>
<sequence length="272" mass="28256">MQTKRWWDVGRRSRESIALFAERDRLANELRIAEERVAALTEGVGAGDERDRLARDIQDTIAQELTSLVLAVQRGRRELRSGNAPGAAKQFNILEENLRRSLKETRAMVASGAPVGVEGGLTIALDELGEAFERDTGISVTVRARGTASLDPNVEALLLGAAKVALSNVHIHSEATAASITVSTTHGTVVLRVADNGRGFDTSALAAGTLSEHAAERPAGGAGGDSTTATGHGLHALRDVLDLADGSLTVVSTVGNGTAVIASLPGFGPGAL</sequence>
<keyword evidence="10" id="KW-0408">Iron</keyword>
<dbReference type="GO" id="GO:0005737">
    <property type="term" value="C:cytoplasm"/>
    <property type="evidence" value="ECO:0007669"/>
    <property type="project" value="UniProtKB-SubCell"/>
</dbReference>
<keyword evidence="18" id="KW-1185">Reference proteome</keyword>
<evidence type="ECO:0000256" key="4">
    <source>
        <dbReference type="ARBA" id="ARBA00012438"/>
    </source>
</evidence>
<dbReference type="GO" id="GO:0016020">
    <property type="term" value="C:membrane"/>
    <property type="evidence" value="ECO:0007669"/>
    <property type="project" value="InterPro"/>
</dbReference>
<dbReference type="InterPro" id="IPR011712">
    <property type="entry name" value="Sig_transdc_His_kin_sub3_dim/P"/>
</dbReference>
<evidence type="ECO:0000256" key="5">
    <source>
        <dbReference type="ARBA" id="ARBA00017322"/>
    </source>
</evidence>
<protein>
    <recommendedName>
        <fullName evidence="5">Oxygen sensor histidine kinase NreB</fullName>
        <ecNumber evidence="4">2.7.13.3</ecNumber>
    </recommendedName>
    <alternativeName>
        <fullName evidence="14">Nitrogen regulation protein B</fullName>
    </alternativeName>
</protein>
<dbReference type="AlphaFoldDB" id="A0A2T0VA56"/>
<reference evidence="17 18" key="1">
    <citation type="submission" date="2018-03" db="EMBL/GenBank/DDBJ databases">
        <title>Genomic Encyclopedia of Type Strains, Phase III (KMG-III): the genomes of soil and plant-associated and newly described type strains.</title>
        <authorList>
            <person name="Whitman W."/>
        </authorList>
    </citation>
    <scope>NUCLEOTIDE SEQUENCE [LARGE SCALE GENOMIC DNA]</scope>
    <source>
        <strain evidence="17 18">CGMCC 1.12484</strain>
    </source>
</reference>
<dbReference type="InterPro" id="IPR004358">
    <property type="entry name" value="Sig_transdc_His_kin-like_C"/>
</dbReference>
<dbReference type="GO" id="GO:0046983">
    <property type="term" value="F:protein dimerization activity"/>
    <property type="evidence" value="ECO:0007669"/>
    <property type="project" value="InterPro"/>
</dbReference>
<dbReference type="OrthoDB" id="144293at2"/>
<dbReference type="Gene3D" id="3.30.565.10">
    <property type="entry name" value="Histidine kinase-like ATPase, C-terminal domain"/>
    <property type="match status" value="1"/>
</dbReference>
<dbReference type="PANTHER" id="PTHR24421">
    <property type="entry name" value="NITRATE/NITRITE SENSOR PROTEIN NARX-RELATED"/>
    <property type="match status" value="1"/>
</dbReference>
<accession>A0A2T0VA56</accession>
<dbReference type="EC" id="2.7.13.3" evidence="4"/>
<evidence type="ECO:0000256" key="12">
    <source>
        <dbReference type="ARBA" id="ARBA00023014"/>
    </source>
</evidence>
<dbReference type="InterPro" id="IPR036890">
    <property type="entry name" value="HATPase_C_sf"/>
</dbReference>
<comment type="caution">
    <text evidence="17">The sequence shown here is derived from an EMBL/GenBank/DDBJ whole genome shotgun (WGS) entry which is preliminary data.</text>
</comment>
<dbReference type="CDD" id="cd16917">
    <property type="entry name" value="HATPase_UhpB-NarQ-NarX-like"/>
    <property type="match status" value="1"/>
</dbReference>
<dbReference type="InterPro" id="IPR050482">
    <property type="entry name" value="Sensor_HK_TwoCompSys"/>
</dbReference>
<dbReference type="PRINTS" id="PR00344">
    <property type="entry name" value="BCTRLSENSOR"/>
</dbReference>
<dbReference type="PANTHER" id="PTHR24421:SF58">
    <property type="entry name" value="SIGNAL TRANSDUCTION HISTIDINE-PROTEIN KINASE_PHOSPHATASE UHPB"/>
    <property type="match status" value="1"/>
</dbReference>
<evidence type="ECO:0000256" key="13">
    <source>
        <dbReference type="ARBA" id="ARBA00024827"/>
    </source>
</evidence>
<proteinExistence type="predicted"/>
<comment type="function">
    <text evidence="13">Member of the two-component regulatory system NreB/NreC involved in the control of dissimilatory nitrate/nitrite reduction in response to oxygen. NreB functions as a direct oxygen sensor histidine kinase which is autophosphorylated, in the absence of oxygen, probably at the conserved histidine residue, and transfers its phosphate group probably to a conserved aspartate residue of NreC. NreB/NreC activates the expression of the nitrate (narGHJI) and nitrite (nir) reductase operons, as well as the putative nitrate transporter gene narT.</text>
</comment>
<dbReference type="RefSeq" id="WP_106214243.1">
    <property type="nucleotide sequence ID" value="NZ_PVTL01000008.1"/>
</dbReference>
<dbReference type="InterPro" id="IPR003594">
    <property type="entry name" value="HATPase_dom"/>
</dbReference>
<dbReference type="GO" id="GO:0000155">
    <property type="term" value="F:phosphorelay sensor kinase activity"/>
    <property type="evidence" value="ECO:0007669"/>
    <property type="project" value="InterPro"/>
</dbReference>
<evidence type="ECO:0000313" key="18">
    <source>
        <dbReference type="Proteomes" id="UP000237983"/>
    </source>
</evidence>
<keyword evidence="6" id="KW-0479">Metal-binding</keyword>
<evidence type="ECO:0000313" key="17">
    <source>
        <dbReference type="EMBL" id="PRY67075.1"/>
    </source>
</evidence>
<evidence type="ECO:0000256" key="10">
    <source>
        <dbReference type="ARBA" id="ARBA00023004"/>
    </source>
</evidence>
<feature type="domain" description="Signal transduction histidine kinase subgroup 3 dimerisation and phosphoacceptor" evidence="16">
    <location>
        <begin position="49"/>
        <end position="110"/>
    </location>
</feature>
<evidence type="ECO:0000259" key="16">
    <source>
        <dbReference type="Pfam" id="PF07730"/>
    </source>
</evidence>
<evidence type="ECO:0000256" key="8">
    <source>
        <dbReference type="ARBA" id="ARBA00022679"/>
    </source>
</evidence>
<comment type="cofactor">
    <cofactor evidence="2">
        <name>[4Fe-4S] cluster</name>
        <dbReference type="ChEBI" id="CHEBI:49883"/>
    </cofactor>
</comment>
<dbReference type="GO" id="GO:0051539">
    <property type="term" value="F:4 iron, 4 sulfur cluster binding"/>
    <property type="evidence" value="ECO:0007669"/>
    <property type="project" value="UniProtKB-KW"/>
</dbReference>
<dbReference type="Proteomes" id="UP000237983">
    <property type="component" value="Unassembled WGS sequence"/>
</dbReference>
<dbReference type="SUPFAM" id="SSF55874">
    <property type="entry name" value="ATPase domain of HSP90 chaperone/DNA topoisomerase II/histidine kinase"/>
    <property type="match status" value="1"/>
</dbReference>
<evidence type="ECO:0000256" key="1">
    <source>
        <dbReference type="ARBA" id="ARBA00000085"/>
    </source>
</evidence>
<evidence type="ECO:0000256" key="2">
    <source>
        <dbReference type="ARBA" id="ARBA00001966"/>
    </source>
</evidence>
<evidence type="ECO:0000259" key="15">
    <source>
        <dbReference type="Pfam" id="PF02518"/>
    </source>
</evidence>
<evidence type="ECO:0000256" key="11">
    <source>
        <dbReference type="ARBA" id="ARBA00023012"/>
    </source>
</evidence>
<comment type="subcellular location">
    <subcellularLocation>
        <location evidence="3">Cytoplasm</location>
    </subcellularLocation>
</comment>
<feature type="domain" description="Histidine kinase/HSP90-like ATPase" evidence="15">
    <location>
        <begin position="164"/>
        <end position="265"/>
    </location>
</feature>
<dbReference type="EMBL" id="PVTL01000008">
    <property type="protein sequence ID" value="PRY67075.1"/>
    <property type="molecule type" value="Genomic_DNA"/>
</dbReference>
<keyword evidence="8" id="KW-0808">Transferase</keyword>
<organism evidence="17 18">
    <name type="scientific">Glaciihabitans tibetensis</name>
    <dbReference type="NCBI Taxonomy" id="1266600"/>
    <lineage>
        <taxon>Bacteria</taxon>
        <taxon>Bacillati</taxon>
        <taxon>Actinomycetota</taxon>
        <taxon>Actinomycetes</taxon>
        <taxon>Micrococcales</taxon>
        <taxon>Microbacteriaceae</taxon>
        <taxon>Glaciihabitans</taxon>
    </lineage>
</organism>
<evidence type="ECO:0000256" key="6">
    <source>
        <dbReference type="ARBA" id="ARBA00022485"/>
    </source>
</evidence>